<protein>
    <submittedName>
        <fullName evidence="1">Uncharacterized protein</fullName>
    </submittedName>
</protein>
<gene>
    <name evidence="1" type="ORF">H2198_007462</name>
</gene>
<keyword evidence="2" id="KW-1185">Reference proteome</keyword>
<evidence type="ECO:0000313" key="1">
    <source>
        <dbReference type="EMBL" id="KAJ9653373.1"/>
    </source>
</evidence>
<dbReference type="EMBL" id="JAPDRQ010000157">
    <property type="protein sequence ID" value="KAJ9653373.1"/>
    <property type="molecule type" value="Genomic_DNA"/>
</dbReference>
<proteinExistence type="predicted"/>
<sequence>MSTVYASVVALVAVRATLAFLPAHILSSPPIAVLNALSTIVGCALILSAALYLFNTLRCKIGLRNFGKRRDGKALQPPPIPYAIPWIGNSPSFLSTKPHHFWSTLFEWYPRAVGACSIVLGGRMANVLFSPVAIQHVIQDRTLGREEFNIDVVVNGLGISKEECERFYGYNTPVKEGEHPPHHEQDKINVDYLLKAEKVNELTAEFIKILKERISDQFTDRSANHEIELYKWLRTLMFDASTISLLGSKVLEVCPDLEHLFFQFDQDMLSLFFGLPGWLVSKAVSNREKAVSQLANWHKVVRDQIGTKVPDPNGMSWEPLYGSRVNRARQIFYEKRGVSIRGRAALDLGMIFGISSNAIPATNWLLMYVLESARPERQKPGERSLYSFIMDEIKASQNENGTLNISILINQPILLSALHEVLRLYVDVLVGRTITQDMALALGAHSTSKSGAPSEPTQSIQLNSGTLLMVPSYPAHTNPDVWQSVYPHHPQPDVFYPYRFLTSSPHDTTTKPVFSTAHTTGSYFPFGGGKTMCPGRNFAKQEILGALAVVLLTFEFEFIGYVDAKGNTTDKFPGLRDTLPGSAVMAASGDFKLKVKRRD</sequence>
<dbReference type="Proteomes" id="UP001172386">
    <property type="component" value="Unassembled WGS sequence"/>
</dbReference>
<reference evidence="1" key="1">
    <citation type="submission" date="2022-10" db="EMBL/GenBank/DDBJ databases">
        <title>Culturing micro-colonial fungi from biological soil crusts in the Mojave desert and describing Neophaeococcomyces mojavensis, and introducing the new genera and species Taxawa tesnikishii.</title>
        <authorList>
            <person name="Kurbessoian T."/>
            <person name="Stajich J.E."/>
        </authorList>
    </citation>
    <scope>NUCLEOTIDE SEQUENCE</scope>
    <source>
        <strain evidence="1">JES_112</strain>
    </source>
</reference>
<comment type="caution">
    <text evidence="1">The sequence shown here is derived from an EMBL/GenBank/DDBJ whole genome shotgun (WGS) entry which is preliminary data.</text>
</comment>
<name>A0ACC3A095_9EURO</name>
<accession>A0ACC3A095</accession>
<evidence type="ECO:0000313" key="2">
    <source>
        <dbReference type="Proteomes" id="UP001172386"/>
    </source>
</evidence>
<organism evidence="1 2">
    <name type="scientific">Neophaeococcomyces mojaviensis</name>
    <dbReference type="NCBI Taxonomy" id="3383035"/>
    <lineage>
        <taxon>Eukaryota</taxon>
        <taxon>Fungi</taxon>
        <taxon>Dikarya</taxon>
        <taxon>Ascomycota</taxon>
        <taxon>Pezizomycotina</taxon>
        <taxon>Eurotiomycetes</taxon>
        <taxon>Chaetothyriomycetidae</taxon>
        <taxon>Chaetothyriales</taxon>
        <taxon>Chaetothyriales incertae sedis</taxon>
        <taxon>Neophaeococcomyces</taxon>
    </lineage>
</organism>